<feature type="transmembrane region" description="Helical" evidence="2">
    <location>
        <begin position="37"/>
        <end position="57"/>
    </location>
</feature>
<proteinExistence type="predicted"/>
<feature type="region of interest" description="Disordered" evidence="1">
    <location>
        <begin position="61"/>
        <end position="136"/>
    </location>
</feature>
<name>A0A917U4G4_9ACTN</name>
<evidence type="ECO:0000256" key="1">
    <source>
        <dbReference type="SAM" id="MobiDB-lite"/>
    </source>
</evidence>
<reference evidence="3" key="1">
    <citation type="journal article" date="2014" name="Int. J. Syst. Evol. Microbiol.">
        <title>Complete genome sequence of Corynebacterium casei LMG S-19264T (=DSM 44701T), isolated from a smear-ripened cheese.</title>
        <authorList>
            <consortium name="US DOE Joint Genome Institute (JGI-PGF)"/>
            <person name="Walter F."/>
            <person name="Albersmeier A."/>
            <person name="Kalinowski J."/>
            <person name="Ruckert C."/>
        </authorList>
    </citation>
    <scope>NUCLEOTIDE SEQUENCE</scope>
    <source>
        <strain evidence="3">CGMCC 4.7312</strain>
    </source>
</reference>
<organism evidence="3 4">
    <name type="scientific">Micromonospora sonchi</name>
    <dbReference type="NCBI Taxonomy" id="1763543"/>
    <lineage>
        <taxon>Bacteria</taxon>
        <taxon>Bacillati</taxon>
        <taxon>Actinomycetota</taxon>
        <taxon>Actinomycetes</taxon>
        <taxon>Micromonosporales</taxon>
        <taxon>Micromonosporaceae</taxon>
        <taxon>Micromonospora</taxon>
    </lineage>
</organism>
<gene>
    <name evidence="3" type="ORF">GCM10011608_44210</name>
</gene>
<feature type="compositionally biased region" description="Polar residues" evidence="1">
    <location>
        <begin position="61"/>
        <end position="85"/>
    </location>
</feature>
<keyword evidence="4" id="KW-1185">Reference proteome</keyword>
<dbReference type="Proteomes" id="UP000608890">
    <property type="component" value="Unassembled WGS sequence"/>
</dbReference>
<evidence type="ECO:0000313" key="3">
    <source>
        <dbReference type="EMBL" id="GGM54374.1"/>
    </source>
</evidence>
<reference evidence="3" key="2">
    <citation type="submission" date="2020-09" db="EMBL/GenBank/DDBJ databases">
        <authorList>
            <person name="Sun Q."/>
            <person name="Zhou Y."/>
        </authorList>
    </citation>
    <scope>NUCLEOTIDE SEQUENCE</scope>
    <source>
        <strain evidence="3">CGMCC 4.7312</strain>
    </source>
</reference>
<accession>A0A917U4G4</accession>
<sequence>MRVHRTDLVSFAFGLLFLTFAAWWLLAQMLGLVLPPVGWFLAGGLILIGGLGLVGALRSSRYATQPETPKSTTPQPETPKSTMPQPETPEPNAADLSRSEESAPEPDPTSWPGAERTLDLSSEDEPPPPGQRGSAA</sequence>
<dbReference type="AlphaFoldDB" id="A0A917U4G4"/>
<keyword evidence="2" id="KW-0812">Transmembrane</keyword>
<evidence type="ECO:0000256" key="2">
    <source>
        <dbReference type="SAM" id="Phobius"/>
    </source>
</evidence>
<evidence type="ECO:0000313" key="4">
    <source>
        <dbReference type="Proteomes" id="UP000608890"/>
    </source>
</evidence>
<protein>
    <submittedName>
        <fullName evidence="3">Uncharacterized protein</fullName>
    </submittedName>
</protein>
<comment type="caution">
    <text evidence="3">The sequence shown here is derived from an EMBL/GenBank/DDBJ whole genome shotgun (WGS) entry which is preliminary data.</text>
</comment>
<keyword evidence="2" id="KW-0472">Membrane</keyword>
<dbReference type="EMBL" id="BMNB01000023">
    <property type="protein sequence ID" value="GGM54374.1"/>
    <property type="molecule type" value="Genomic_DNA"/>
</dbReference>
<keyword evidence="2" id="KW-1133">Transmembrane helix</keyword>